<evidence type="ECO:0000313" key="3">
    <source>
        <dbReference type="EMBL" id="KAA0976415.1"/>
    </source>
</evidence>
<protein>
    <submittedName>
        <fullName evidence="3">Uncharacterized protein</fullName>
    </submittedName>
</protein>
<dbReference type="OrthoDB" id="4964386at2"/>
<accession>A0A5B0EDZ5</accession>
<feature type="transmembrane region" description="Helical" evidence="2">
    <location>
        <begin position="319"/>
        <end position="340"/>
    </location>
</feature>
<keyword evidence="2" id="KW-0812">Transmembrane</keyword>
<feature type="transmembrane region" description="Helical" evidence="2">
    <location>
        <begin position="79"/>
        <end position="103"/>
    </location>
</feature>
<evidence type="ECO:0000256" key="1">
    <source>
        <dbReference type="SAM" id="MobiDB-lite"/>
    </source>
</evidence>
<feature type="compositionally biased region" description="Polar residues" evidence="1">
    <location>
        <begin position="1"/>
        <end position="11"/>
    </location>
</feature>
<feature type="transmembrane region" description="Helical" evidence="2">
    <location>
        <begin position="167"/>
        <end position="186"/>
    </location>
</feature>
<organism evidence="3 4">
    <name type="scientific">Paeniglutamicibacter gangotriensis</name>
    <dbReference type="NCBI Taxonomy" id="254787"/>
    <lineage>
        <taxon>Bacteria</taxon>
        <taxon>Bacillati</taxon>
        <taxon>Actinomycetota</taxon>
        <taxon>Actinomycetes</taxon>
        <taxon>Micrococcales</taxon>
        <taxon>Micrococcaceae</taxon>
        <taxon>Paeniglutamicibacter</taxon>
    </lineage>
</organism>
<dbReference type="RefSeq" id="WP_149619757.1">
    <property type="nucleotide sequence ID" value="NZ_VOBL01000010.1"/>
</dbReference>
<gene>
    <name evidence="3" type="ORF">FQ154_11140</name>
</gene>
<evidence type="ECO:0000256" key="2">
    <source>
        <dbReference type="SAM" id="Phobius"/>
    </source>
</evidence>
<dbReference type="AlphaFoldDB" id="A0A5B0EDZ5"/>
<dbReference type="EMBL" id="VOBL01000010">
    <property type="protein sequence ID" value="KAA0976415.1"/>
    <property type="molecule type" value="Genomic_DNA"/>
</dbReference>
<keyword evidence="2" id="KW-1133">Transmembrane helix</keyword>
<proteinExistence type="predicted"/>
<feature type="transmembrane region" description="Helical" evidence="2">
    <location>
        <begin position="295"/>
        <end position="313"/>
    </location>
</feature>
<feature type="transmembrane region" description="Helical" evidence="2">
    <location>
        <begin position="124"/>
        <end position="147"/>
    </location>
</feature>
<reference evidence="3 4" key="1">
    <citation type="submission" date="2019-07" db="EMBL/GenBank/DDBJ databases">
        <title>Analysis of the biochemical properties, biological activity and biotechnological potential of siderophores and biosurfactants produced by Antarctic psychrotolerant bacteria.</title>
        <authorList>
            <person name="Styczynski M."/>
            <person name="Krucon T."/>
            <person name="Decewicz P."/>
            <person name="Dziewit L."/>
        </authorList>
    </citation>
    <scope>NUCLEOTIDE SEQUENCE [LARGE SCALE GENOMIC DNA]</scope>
    <source>
        <strain evidence="3 4">ANT_H27</strain>
    </source>
</reference>
<sequence>MSALKTEQFTGFGNDPGGKKRCGTLPTGKGLLDASPGSLSALATLGGVPRTKHAQGSLWCGEPTPQLGEAMFEDLAHSALAVFLFALAGFCLTWTFSPLTTVWEMARLRITPRSIDDRLAGQSLIGPVIVFGTVGLVVSGVVGWSVGTLMDEFDPVDFTSSARHINVVLLSLAVFVVAAYLANAYARFGAGQPSNLGERLYELQHQERGFYAADHMDEKHWLMLRSSMTAGFTAMRRSDVFLLAGALGTAPGAEPWKLVRQETVLAWRSSHPDTRNPAAERALARRFWRQHPSHWIRIGLLCVLAAGMLLLAIDSRDAAAIAAALAATGLALLVVPPLVLRAARSENRRRTAILLRDLLWTQRATTLIDRQLAALCTPDPASGDGTPSWSQLLAMVNRKMQVQLSTASPEEPLFDKEA</sequence>
<comment type="caution">
    <text evidence="3">The sequence shown here is derived from an EMBL/GenBank/DDBJ whole genome shotgun (WGS) entry which is preliminary data.</text>
</comment>
<dbReference type="Proteomes" id="UP000323856">
    <property type="component" value="Unassembled WGS sequence"/>
</dbReference>
<keyword evidence="2" id="KW-0472">Membrane</keyword>
<feature type="region of interest" description="Disordered" evidence="1">
    <location>
        <begin position="1"/>
        <end position="25"/>
    </location>
</feature>
<name>A0A5B0EDZ5_9MICC</name>
<evidence type="ECO:0000313" key="4">
    <source>
        <dbReference type="Proteomes" id="UP000323856"/>
    </source>
</evidence>